<feature type="transmembrane region" description="Helical" evidence="8">
    <location>
        <begin position="21"/>
        <end position="40"/>
    </location>
</feature>
<dbReference type="PANTHER" id="PTHR31503">
    <property type="entry name" value="VACUOLAR CALCIUM ION TRANSPORTER"/>
    <property type="match status" value="1"/>
</dbReference>
<dbReference type="Gene3D" id="1.20.1420.30">
    <property type="entry name" value="NCX, central ion-binding region"/>
    <property type="match status" value="1"/>
</dbReference>
<dbReference type="InterPro" id="IPR004837">
    <property type="entry name" value="NaCa_Exmemb"/>
</dbReference>
<feature type="transmembrane region" description="Helical" evidence="8">
    <location>
        <begin position="146"/>
        <end position="168"/>
    </location>
</feature>
<dbReference type="STRING" id="576137.A0A1L7XJZ3"/>
<feature type="transmembrane region" description="Helical" evidence="8">
    <location>
        <begin position="267"/>
        <end position="288"/>
    </location>
</feature>
<evidence type="ECO:0000313" key="10">
    <source>
        <dbReference type="EMBL" id="CZR65333.1"/>
    </source>
</evidence>
<evidence type="ECO:0000256" key="7">
    <source>
        <dbReference type="ARBA" id="ARBA00023136"/>
    </source>
</evidence>
<dbReference type="PANTHER" id="PTHR31503:SF20">
    <property type="entry name" value="CA(2+)_H(+) EXCHANGER, PUTATIVE (EUROFUNG)-RELATED"/>
    <property type="match status" value="1"/>
</dbReference>
<keyword evidence="6" id="KW-0406">Ion transport</keyword>
<sequence length="418" mass="45580">MLTSLSARARRMHNLLAKFSLPISIGLSILFFSLGTALHFTQHASLAEFFVATITIVPVSSLSRYATQDLVIKLQRNDYELLAGVLNGVFGNIAELCFVLTAVARRESVIAQTALTGALISSCLMVFGTCLFFGGIQHERQYYPIIIARVNAQLLVVSLVSISIPTAFKSWSEGGESGLLTVSRGSAIVLLVEFASYIWFFYYTHTLLDESQIPDMKPVLVVLGLLPASLSTRVANGNQSLKELRAAAQEAILKNEVNERKQPYTTYANISILICSTPALVFASIYLLEAVHAPSEKLKLSESFVGLVAIPSILATVDHVAAVLRSQKEGIAWIIETAFGSSIRISLFVFPLAVIFGWALGVEIGMILDGFQVIILGLAILGVNHVIHNGFAYWLEGTIFIASFLLFAIAAWFYPNRA</sequence>
<feature type="transmembrane region" description="Helical" evidence="8">
    <location>
        <begin position="331"/>
        <end position="358"/>
    </location>
</feature>
<feature type="domain" description="Sodium/calcium exchanger membrane region" evidence="9">
    <location>
        <begin position="48"/>
        <end position="202"/>
    </location>
</feature>
<organism evidence="10 11">
    <name type="scientific">Phialocephala subalpina</name>
    <dbReference type="NCBI Taxonomy" id="576137"/>
    <lineage>
        <taxon>Eukaryota</taxon>
        <taxon>Fungi</taxon>
        <taxon>Dikarya</taxon>
        <taxon>Ascomycota</taxon>
        <taxon>Pezizomycotina</taxon>
        <taxon>Leotiomycetes</taxon>
        <taxon>Helotiales</taxon>
        <taxon>Mollisiaceae</taxon>
        <taxon>Phialocephala</taxon>
        <taxon>Phialocephala fortinii species complex</taxon>
    </lineage>
</organism>
<gene>
    <name evidence="10" type="ORF">PAC_15233</name>
</gene>
<dbReference type="InterPro" id="IPR044880">
    <property type="entry name" value="NCX_ion-bd_dom_sf"/>
</dbReference>
<name>A0A1L7XJZ3_9HELO</name>
<dbReference type="GO" id="GO:0000329">
    <property type="term" value="C:fungal-type vacuole membrane"/>
    <property type="evidence" value="ECO:0007669"/>
    <property type="project" value="TreeGrafter"/>
</dbReference>
<evidence type="ECO:0000256" key="6">
    <source>
        <dbReference type="ARBA" id="ARBA00023065"/>
    </source>
</evidence>
<reference evidence="10 11" key="1">
    <citation type="submission" date="2016-03" db="EMBL/GenBank/DDBJ databases">
        <authorList>
            <person name="Ploux O."/>
        </authorList>
    </citation>
    <scope>NUCLEOTIDE SEQUENCE [LARGE SCALE GENOMIC DNA]</scope>
    <source>
        <strain evidence="10 11">UAMH 11012</strain>
    </source>
</reference>
<evidence type="ECO:0000313" key="11">
    <source>
        <dbReference type="Proteomes" id="UP000184330"/>
    </source>
</evidence>
<evidence type="ECO:0000256" key="2">
    <source>
        <dbReference type="ARBA" id="ARBA00008170"/>
    </source>
</evidence>
<feature type="transmembrane region" description="Helical" evidence="8">
    <location>
        <begin position="364"/>
        <end position="384"/>
    </location>
</feature>
<evidence type="ECO:0000256" key="5">
    <source>
        <dbReference type="ARBA" id="ARBA00022989"/>
    </source>
</evidence>
<dbReference type="GO" id="GO:0012505">
    <property type="term" value="C:endomembrane system"/>
    <property type="evidence" value="ECO:0007669"/>
    <property type="project" value="UniProtKB-SubCell"/>
</dbReference>
<feature type="transmembrane region" description="Helical" evidence="8">
    <location>
        <begin position="391"/>
        <end position="414"/>
    </location>
</feature>
<feature type="transmembrane region" description="Helical" evidence="8">
    <location>
        <begin position="79"/>
        <end position="103"/>
    </location>
</feature>
<feature type="domain" description="Sodium/calcium exchanger membrane region" evidence="9">
    <location>
        <begin position="271"/>
        <end position="412"/>
    </location>
</feature>
<dbReference type="Proteomes" id="UP000184330">
    <property type="component" value="Unassembled WGS sequence"/>
</dbReference>
<dbReference type="GO" id="GO:0015369">
    <property type="term" value="F:calcium:proton antiporter activity"/>
    <property type="evidence" value="ECO:0007669"/>
    <property type="project" value="UniProtKB-ARBA"/>
</dbReference>
<evidence type="ECO:0000259" key="9">
    <source>
        <dbReference type="Pfam" id="PF01699"/>
    </source>
</evidence>
<keyword evidence="5 8" id="KW-1133">Transmembrane helix</keyword>
<keyword evidence="11" id="KW-1185">Reference proteome</keyword>
<evidence type="ECO:0000256" key="3">
    <source>
        <dbReference type="ARBA" id="ARBA00022448"/>
    </source>
</evidence>
<keyword evidence="7 8" id="KW-0472">Membrane</keyword>
<dbReference type="EMBL" id="FJOG01000030">
    <property type="protein sequence ID" value="CZR65333.1"/>
    <property type="molecule type" value="Genomic_DNA"/>
</dbReference>
<evidence type="ECO:0000256" key="8">
    <source>
        <dbReference type="SAM" id="Phobius"/>
    </source>
</evidence>
<proteinExistence type="inferred from homology"/>
<dbReference type="GO" id="GO:0006874">
    <property type="term" value="P:intracellular calcium ion homeostasis"/>
    <property type="evidence" value="ECO:0007669"/>
    <property type="project" value="TreeGrafter"/>
</dbReference>
<feature type="transmembrane region" description="Helical" evidence="8">
    <location>
        <begin position="46"/>
        <end position="67"/>
    </location>
</feature>
<protein>
    <recommendedName>
        <fullName evidence="9">Sodium/calcium exchanger membrane region domain-containing protein</fullName>
    </recommendedName>
</protein>
<evidence type="ECO:0000256" key="1">
    <source>
        <dbReference type="ARBA" id="ARBA00004127"/>
    </source>
</evidence>
<keyword evidence="4 8" id="KW-0812">Transmembrane</keyword>
<evidence type="ECO:0000256" key="4">
    <source>
        <dbReference type="ARBA" id="ARBA00022692"/>
    </source>
</evidence>
<comment type="similarity">
    <text evidence="2">Belongs to the Ca(2+):cation antiporter (CaCA) (TC 2.A.19) family.</text>
</comment>
<dbReference type="Pfam" id="PF01699">
    <property type="entry name" value="Na_Ca_ex"/>
    <property type="match status" value="2"/>
</dbReference>
<dbReference type="AlphaFoldDB" id="A0A1L7XJZ3"/>
<dbReference type="InterPro" id="IPR004713">
    <property type="entry name" value="CaH_exchang"/>
</dbReference>
<feature type="transmembrane region" description="Helical" evidence="8">
    <location>
        <begin position="188"/>
        <end position="208"/>
    </location>
</feature>
<feature type="transmembrane region" description="Helical" evidence="8">
    <location>
        <begin position="303"/>
        <end position="324"/>
    </location>
</feature>
<accession>A0A1L7XJZ3</accession>
<dbReference type="OrthoDB" id="1699231at2759"/>
<feature type="transmembrane region" description="Helical" evidence="8">
    <location>
        <begin position="109"/>
        <end position="134"/>
    </location>
</feature>
<comment type="subcellular location">
    <subcellularLocation>
        <location evidence="1">Endomembrane system</location>
        <topology evidence="1">Multi-pass membrane protein</topology>
    </subcellularLocation>
</comment>
<keyword evidence="3" id="KW-0813">Transport</keyword>